<reference evidence="2 3" key="1">
    <citation type="submission" date="2017-11" db="EMBL/GenBank/DDBJ databases">
        <title>De-novo sequencing of pomegranate (Punica granatum L.) genome.</title>
        <authorList>
            <person name="Akparov Z."/>
            <person name="Amiraslanov A."/>
            <person name="Hajiyeva S."/>
            <person name="Abbasov M."/>
            <person name="Kaur K."/>
            <person name="Hamwieh A."/>
            <person name="Solovyev V."/>
            <person name="Salamov A."/>
            <person name="Braich B."/>
            <person name="Kosarev P."/>
            <person name="Mahmoud A."/>
            <person name="Hajiyev E."/>
            <person name="Babayeva S."/>
            <person name="Izzatullayeva V."/>
            <person name="Mammadov A."/>
            <person name="Mammadov A."/>
            <person name="Sharifova S."/>
            <person name="Ojaghi J."/>
            <person name="Eynullazada K."/>
            <person name="Bayramov B."/>
            <person name="Abdulazimova A."/>
            <person name="Shahmuradov I."/>
        </authorList>
    </citation>
    <scope>NUCLEOTIDE SEQUENCE [LARGE SCALE GENOMIC DNA]</scope>
    <source>
        <strain evidence="3">cv. AG2017</strain>
        <tissue evidence="2">Leaf</tissue>
    </source>
</reference>
<protein>
    <submittedName>
        <fullName evidence="2">Uncharacterized protein</fullName>
    </submittedName>
</protein>
<accession>A0A2I0L5C1</accession>
<evidence type="ECO:0000256" key="1">
    <source>
        <dbReference type="SAM" id="MobiDB-lite"/>
    </source>
</evidence>
<evidence type="ECO:0000313" key="3">
    <source>
        <dbReference type="Proteomes" id="UP000233551"/>
    </source>
</evidence>
<feature type="compositionally biased region" description="Low complexity" evidence="1">
    <location>
        <begin position="197"/>
        <end position="208"/>
    </location>
</feature>
<organism evidence="2 3">
    <name type="scientific">Punica granatum</name>
    <name type="common">Pomegranate</name>
    <dbReference type="NCBI Taxonomy" id="22663"/>
    <lineage>
        <taxon>Eukaryota</taxon>
        <taxon>Viridiplantae</taxon>
        <taxon>Streptophyta</taxon>
        <taxon>Embryophyta</taxon>
        <taxon>Tracheophyta</taxon>
        <taxon>Spermatophyta</taxon>
        <taxon>Magnoliopsida</taxon>
        <taxon>eudicotyledons</taxon>
        <taxon>Gunneridae</taxon>
        <taxon>Pentapetalae</taxon>
        <taxon>rosids</taxon>
        <taxon>malvids</taxon>
        <taxon>Myrtales</taxon>
        <taxon>Lythraceae</taxon>
        <taxon>Punica</taxon>
    </lineage>
</organism>
<proteinExistence type="predicted"/>
<feature type="region of interest" description="Disordered" evidence="1">
    <location>
        <begin position="189"/>
        <end position="223"/>
    </location>
</feature>
<dbReference type="PANTHER" id="PTHR32108">
    <property type="entry name" value="DNA-DIRECTED RNA POLYMERASE SUBUNIT ALPHA"/>
    <property type="match status" value="1"/>
</dbReference>
<dbReference type="PANTHER" id="PTHR32108:SF9">
    <property type="entry name" value="REVERSE TRANSCRIPTASE RNASE H-LIKE DOMAIN-CONTAINING PROTEIN"/>
    <property type="match status" value="1"/>
</dbReference>
<gene>
    <name evidence="2" type="ORF">CRG98_003735</name>
</gene>
<keyword evidence="3" id="KW-1185">Reference proteome</keyword>
<dbReference type="AlphaFoldDB" id="A0A2I0L5C1"/>
<comment type="caution">
    <text evidence="2">The sequence shown here is derived from an EMBL/GenBank/DDBJ whole genome shotgun (WGS) entry which is preliminary data.</text>
</comment>
<name>A0A2I0L5C1_PUNGR</name>
<dbReference type="Proteomes" id="UP000233551">
    <property type="component" value="Unassembled WGS sequence"/>
</dbReference>
<dbReference type="EMBL" id="PGOL01000148">
    <property type="protein sequence ID" value="PKI75820.1"/>
    <property type="molecule type" value="Genomic_DNA"/>
</dbReference>
<sequence>MPPTLLKPSTKKMAEGQKFEDYATKWCAQAAKHIPLISEAQQIQLFHFTLKRDRRSDREEGGGILEEDHCYDVLYKKQEGLKEVYQHCQPKTPRTPAVLDELRTRTSCRSCILPTTHALLATVLGPTNLLFCLANSSPTTDPQQIVNHNAPAPPQTQQNRTRFQELFSWRNRPWPQRISTVVRRRIGRASNSRPFQSRSPRYTSNSSSHIKTTGSHGSARVASGNLEQQMSVMGLTRSGWVYENPVAMNKGKAPTAAPATTLAATHIPQKKVTEEEVEAFMKVIKASEYKVAEQMGKSLVHISLLVLLFSLELYREALLKVLTATHVPKETASDRIEETVSLILSSSISFADEELPFKGYKHMWVLHIVCKCNNFIVCRVMIDNGSTLNVCQFLPLSR</sequence>
<evidence type="ECO:0000313" key="2">
    <source>
        <dbReference type="EMBL" id="PKI75820.1"/>
    </source>
</evidence>